<feature type="compositionally biased region" description="Basic residues" evidence="9">
    <location>
        <begin position="1"/>
        <end position="17"/>
    </location>
</feature>
<keyword evidence="6" id="KW-0969">Cilium</keyword>
<accession>A0ABN8IW10</accession>
<evidence type="ECO:0000256" key="7">
    <source>
        <dbReference type="ARBA" id="ARBA00023212"/>
    </source>
</evidence>
<evidence type="ECO:0000256" key="5">
    <source>
        <dbReference type="ARBA" id="ARBA00022846"/>
    </source>
</evidence>
<keyword evidence="11" id="KW-1185">Reference proteome</keyword>
<dbReference type="Proteomes" id="UP000837857">
    <property type="component" value="Chromosome 4"/>
</dbReference>
<dbReference type="SUPFAM" id="SSF82185">
    <property type="entry name" value="Histone H3 K4-specific methyltransferase SET7/9 N-terminal domain"/>
    <property type="match status" value="2"/>
</dbReference>
<keyword evidence="7" id="KW-0206">Cytoskeleton</keyword>
<evidence type="ECO:0000256" key="1">
    <source>
        <dbReference type="ARBA" id="ARBA00004230"/>
    </source>
</evidence>
<keyword evidence="4" id="KW-0677">Repeat</keyword>
<dbReference type="Gene3D" id="2.20.110.10">
    <property type="entry name" value="Histone H3 K4-specific methyltransferase SET7/9 N-terminal domain"/>
    <property type="match status" value="3"/>
</dbReference>
<evidence type="ECO:0000256" key="3">
    <source>
        <dbReference type="ARBA" id="ARBA00022490"/>
    </source>
</evidence>
<organism evidence="10 11">
    <name type="scientific">Iphiclides podalirius</name>
    <name type="common">scarce swallowtail</name>
    <dbReference type="NCBI Taxonomy" id="110791"/>
    <lineage>
        <taxon>Eukaryota</taxon>
        <taxon>Metazoa</taxon>
        <taxon>Ecdysozoa</taxon>
        <taxon>Arthropoda</taxon>
        <taxon>Hexapoda</taxon>
        <taxon>Insecta</taxon>
        <taxon>Pterygota</taxon>
        <taxon>Neoptera</taxon>
        <taxon>Endopterygota</taxon>
        <taxon>Lepidoptera</taxon>
        <taxon>Glossata</taxon>
        <taxon>Ditrysia</taxon>
        <taxon>Papilionoidea</taxon>
        <taxon>Papilionidae</taxon>
        <taxon>Papilioninae</taxon>
        <taxon>Iphiclides</taxon>
    </lineage>
</organism>
<protein>
    <submittedName>
        <fullName evidence="10">Uncharacterized protein</fullName>
    </submittedName>
</protein>
<comment type="subcellular location">
    <subcellularLocation>
        <location evidence="1">Cell projection</location>
        <location evidence="1">Cilium</location>
        <location evidence="1">Flagellum</location>
    </subcellularLocation>
    <subcellularLocation>
        <location evidence="2">Cytoplasm</location>
        <location evidence="2">Cytoskeleton</location>
        <location evidence="2">Cilium axoneme</location>
    </subcellularLocation>
</comment>
<dbReference type="InterPro" id="IPR003409">
    <property type="entry name" value="MORN"/>
</dbReference>
<evidence type="ECO:0000313" key="10">
    <source>
        <dbReference type="EMBL" id="CAH2066960.1"/>
    </source>
</evidence>
<feature type="non-terminal residue" evidence="10">
    <location>
        <position position="301"/>
    </location>
</feature>
<evidence type="ECO:0000256" key="6">
    <source>
        <dbReference type="ARBA" id="ARBA00023069"/>
    </source>
</evidence>
<evidence type="ECO:0000256" key="2">
    <source>
        <dbReference type="ARBA" id="ARBA00004430"/>
    </source>
</evidence>
<evidence type="ECO:0000256" key="8">
    <source>
        <dbReference type="ARBA" id="ARBA00023273"/>
    </source>
</evidence>
<keyword evidence="5" id="KW-0282">Flagellum</keyword>
<dbReference type="PANTHER" id="PTHR46613">
    <property type="entry name" value="RADIAL SPOKE HEAD 10 HOMOLOG B-RELATED"/>
    <property type="match status" value="1"/>
</dbReference>
<feature type="region of interest" description="Disordered" evidence="9">
    <location>
        <begin position="1"/>
        <end position="21"/>
    </location>
</feature>
<evidence type="ECO:0000313" key="11">
    <source>
        <dbReference type="Proteomes" id="UP000837857"/>
    </source>
</evidence>
<dbReference type="PANTHER" id="PTHR46613:SF1">
    <property type="entry name" value="RADIAL SPOKE HEAD 10 HOMOLOG B-RELATED"/>
    <property type="match status" value="1"/>
</dbReference>
<dbReference type="EMBL" id="OW152816">
    <property type="protein sequence ID" value="CAH2066960.1"/>
    <property type="molecule type" value="Genomic_DNA"/>
</dbReference>
<evidence type="ECO:0000256" key="4">
    <source>
        <dbReference type="ARBA" id="ARBA00022737"/>
    </source>
</evidence>
<evidence type="ECO:0000256" key="9">
    <source>
        <dbReference type="SAM" id="MobiDB-lite"/>
    </source>
</evidence>
<name>A0ABN8IW10_9NEOP</name>
<gene>
    <name evidence="10" type="ORF">IPOD504_LOCUS13662</name>
</gene>
<dbReference type="Pfam" id="PF02493">
    <property type="entry name" value="MORN"/>
    <property type="match status" value="7"/>
</dbReference>
<proteinExistence type="predicted"/>
<keyword evidence="8" id="KW-0966">Cell projection</keyword>
<reference evidence="10" key="1">
    <citation type="submission" date="2022-03" db="EMBL/GenBank/DDBJ databases">
        <authorList>
            <person name="Martin H S."/>
        </authorList>
    </citation>
    <scope>NUCLEOTIDE SEQUENCE</scope>
</reference>
<keyword evidence="3" id="KW-0963">Cytoplasm</keyword>
<sequence>MPPKRKRSVAKSSRSRKSKVELFDEPQDESIPLTWWSSSEERAIIRFRNGNIYEGNISMKVMHGEGCFKWADGTIYSGYFKDNEMNGRGLIQWKDDTWYEGEFAGNLRHGKGLYVDSRNQRFYIGQWSSGSKHGEGIIHYSRTFKNTYDGQWVYNVRHGFGSREYCPLSGYEGEWDFYVREGKGLMMWPNHDWLNGQRHGCGTLDFGLGLGAHYSGEFKNNRKHGAGILVSNNGYILQNKQLFQDDNLRAFASENTSEERKGFMLKNNCLVQNQIPYWQMPSENLWTKMFCLEYVNKKDDL</sequence>
<dbReference type="SMART" id="SM00698">
    <property type="entry name" value="MORN"/>
    <property type="match status" value="7"/>
</dbReference>